<comment type="function">
    <text evidence="13">Dol-P-Glc:Glc(2)Man(9)GlcNAc(2)-PP-Dol alpha-1,2-glucosyltransferase that operates in the biosynthetic pathway of dolichol-linked oligosaccharides, the glycan precursors employed in protein asparagine (N)-glycosylation. The assembly of dolichol-linked oligosaccharides begins on the cytosolic side of the endoplasmic reticulum membrane and finishes in its lumen. The sequential addition of sugars to dolichol pyrophosphate produces dolichol-linked oligosaccharides containing fourteen sugars, including two GlcNAcs, nine mannoses and three glucoses. Once assembled, the oligosaccharide is transferred from the lipid to nascent proteins by oligosaccharyltransferases. In the lumen of the endoplasmic reticulum, adds the third and last glucose residue from dolichyl phosphate glucose (Dol-P-Glc) onto the lipid-linked oligosaccharide intermediate Glc(2)Man(9)GlcNAc(2)-PP-Dol to produce Glc(3)Man(9)GlcNAc(2)-PP-Dol.</text>
</comment>
<dbReference type="GO" id="GO:0106073">
    <property type="term" value="F:dolichyl pyrophosphate Glc2Man9GlcNAc2 alpha-1,2-glucosyltransferase activity"/>
    <property type="evidence" value="ECO:0007669"/>
    <property type="project" value="UniProtKB-EC"/>
</dbReference>
<dbReference type="GO" id="GO:0006488">
    <property type="term" value="P:dolichol-linked oligosaccharide biosynthetic process"/>
    <property type="evidence" value="ECO:0007669"/>
    <property type="project" value="InterPro"/>
</dbReference>
<evidence type="ECO:0000256" key="4">
    <source>
        <dbReference type="ARBA" id="ARBA00011967"/>
    </source>
</evidence>
<evidence type="ECO:0000256" key="11">
    <source>
        <dbReference type="ARBA" id="ARBA00023136"/>
    </source>
</evidence>
<dbReference type="EC" id="2.4.1.256" evidence="4"/>
<comment type="catalytic activity">
    <reaction evidence="14">
        <text>an alpha-D-Glc-(1-&gt;3)-alpha-D-Glc-(1-&gt;3)-alpha-D-Man-(1-&gt;2)-alpha-D-Man-(1-&gt;2)-alpha-D-Man-(1-&gt;3)-[alpha-D-Man-(1-&gt;2)-alpha-D-Man-(1-&gt;3)-[alpha-D-Man-(1-&gt;2)-alpha-D-Man-(1-&gt;6)]-alpha-D-Man-(1-&gt;6)]-beta-D-Man-(1-&gt;4)-beta-D-GlcNAc-(1-&gt;4)-alpha-D-GlcNAc-diphospho-di-trans,poly-cis-dolichol + a di-trans,poly-cis-dolichyl beta-D-glucosyl phosphate = a alpha-D-Glc-(1-&gt;2)-alpha-D-Glc-(1-&gt;3)-alpha-D-Glc-(1-&gt;3)-alpha-D-Man-(1-&gt;2)-alpha-D-Man-(1-&gt;2)-alpha-D-Man-(1-&gt;3)-[alpha-D-Man-(1-&gt;2)-alpha-D-Man-(1-&gt;3)-[alpha-D-Man-(1-&gt;2)-alpha-D-Man-(1-&gt;6)]-alpha-D-Man-(1-&gt;6)]-beta-D-Man-(1-&gt;4)-beta-D-GlcNAc-(1-&gt;4)-alpha-D-GlcNAc-diphospho-di-trans,poly-cis-dolichol + a di-trans,poly-cis-dolichyl phosphate + H(+)</text>
        <dbReference type="Rhea" id="RHEA:29543"/>
        <dbReference type="Rhea" id="RHEA-COMP:19498"/>
        <dbReference type="Rhea" id="RHEA-COMP:19502"/>
        <dbReference type="Rhea" id="RHEA-COMP:19512"/>
        <dbReference type="Rhea" id="RHEA-COMP:19522"/>
        <dbReference type="ChEBI" id="CHEBI:15378"/>
        <dbReference type="ChEBI" id="CHEBI:57525"/>
        <dbReference type="ChEBI" id="CHEBI:57683"/>
        <dbReference type="ChEBI" id="CHEBI:132522"/>
        <dbReference type="ChEBI" id="CHEBI:132523"/>
        <dbReference type="EC" id="2.4.1.256"/>
    </reaction>
    <physiologicalReaction direction="left-to-right" evidence="14">
        <dbReference type="Rhea" id="RHEA:29544"/>
    </physiologicalReaction>
</comment>
<organism evidence="16 17">
    <name type="scientific">Erysiphe pulchra</name>
    <dbReference type="NCBI Taxonomy" id="225359"/>
    <lineage>
        <taxon>Eukaryota</taxon>
        <taxon>Fungi</taxon>
        <taxon>Dikarya</taxon>
        <taxon>Ascomycota</taxon>
        <taxon>Pezizomycotina</taxon>
        <taxon>Leotiomycetes</taxon>
        <taxon>Erysiphales</taxon>
        <taxon>Erysiphaceae</taxon>
        <taxon>Erysiphe</taxon>
    </lineage>
</organism>
<comment type="similarity">
    <text evidence="3">Belongs to the ALG10 glucosyltransferase family.</text>
</comment>
<gene>
    <name evidence="16" type="ORF">EPUL_001812</name>
</gene>
<dbReference type="GO" id="GO:0005789">
    <property type="term" value="C:endoplasmic reticulum membrane"/>
    <property type="evidence" value="ECO:0007669"/>
    <property type="project" value="UniProtKB-SubCell"/>
</dbReference>
<dbReference type="Proteomes" id="UP000237438">
    <property type="component" value="Unassembled WGS sequence"/>
</dbReference>
<keyword evidence="9" id="KW-0256">Endoplasmic reticulum</keyword>
<evidence type="ECO:0000256" key="9">
    <source>
        <dbReference type="ARBA" id="ARBA00022824"/>
    </source>
</evidence>
<evidence type="ECO:0000256" key="7">
    <source>
        <dbReference type="ARBA" id="ARBA00022679"/>
    </source>
</evidence>
<feature type="transmembrane region" description="Helical" evidence="15">
    <location>
        <begin position="185"/>
        <end position="202"/>
    </location>
</feature>
<accession>A0A2S4PXD5</accession>
<feature type="non-terminal residue" evidence="16">
    <location>
        <position position="252"/>
    </location>
</feature>
<feature type="transmembrane region" description="Helical" evidence="15">
    <location>
        <begin position="25"/>
        <end position="43"/>
    </location>
</feature>
<keyword evidence="10 15" id="KW-1133">Transmembrane helix</keyword>
<keyword evidence="11 15" id="KW-0472">Membrane</keyword>
<dbReference type="Pfam" id="PF04922">
    <property type="entry name" value="DIE2_ALG10"/>
    <property type="match status" value="1"/>
</dbReference>
<dbReference type="OrthoDB" id="4769at2759"/>
<dbReference type="InterPro" id="IPR016900">
    <property type="entry name" value="Alg10"/>
</dbReference>
<evidence type="ECO:0000313" key="16">
    <source>
        <dbReference type="EMBL" id="POS86693.1"/>
    </source>
</evidence>
<evidence type="ECO:0000256" key="6">
    <source>
        <dbReference type="ARBA" id="ARBA00022676"/>
    </source>
</evidence>
<evidence type="ECO:0000256" key="5">
    <source>
        <dbReference type="ARBA" id="ARBA00018512"/>
    </source>
</evidence>
<evidence type="ECO:0000256" key="13">
    <source>
        <dbReference type="ARBA" id="ARBA00044727"/>
    </source>
</evidence>
<evidence type="ECO:0000256" key="10">
    <source>
        <dbReference type="ARBA" id="ARBA00022989"/>
    </source>
</evidence>
<dbReference type="UniPathway" id="UPA00378"/>
<evidence type="ECO:0000256" key="1">
    <source>
        <dbReference type="ARBA" id="ARBA00004477"/>
    </source>
</evidence>
<evidence type="ECO:0000256" key="8">
    <source>
        <dbReference type="ARBA" id="ARBA00022692"/>
    </source>
</evidence>
<comment type="pathway">
    <text evidence="2">Protein modification; protein glycosylation.</text>
</comment>
<keyword evidence="6" id="KW-0328">Glycosyltransferase</keyword>
<evidence type="ECO:0000256" key="12">
    <source>
        <dbReference type="ARBA" id="ARBA00032069"/>
    </source>
</evidence>
<dbReference type="STRING" id="225359.A0A2S4PXD5"/>
<evidence type="ECO:0000256" key="14">
    <source>
        <dbReference type="ARBA" id="ARBA00048064"/>
    </source>
</evidence>
<name>A0A2S4PXD5_9PEZI</name>
<evidence type="ECO:0000313" key="17">
    <source>
        <dbReference type="Proteomes" id="UP000237438"/>
    </source>
</evidence>
<keyword evidence="8 15" id="KW-0812">Transmembrane</keyword>
<protein>
    <recommendedName>
        <fullName evidence="5">Dol-P-Glc:Glc(2)Man(9)GlcNAc(2)-PP-Dol alpha-1,2-glucosyltransferase</fullName>
        <ecNumber evidence="4">2.4.1.256</ecNumber>
    </recommendedName>
    <alternativeName>
        <fullName evidence="12">Asparagine-linked glycosylation protein 10</fullName>
    </alternativeName>
</protein>
<evidence type="ECO:0000256" key="2">
    <source>
        <dbReference type="ARBA" id="ARBA00004922"/>
    </source>
</evidence>
<feature type="transmembrane region" description="Helical" evidence="15">
    <location>
        <begin position="152"/>
        <end position="173"/>
    </location>
</feature>
<evidence type="ECO:0000256" key="3">
    <source>
        <dbReference type="ARBA" id="ARBA00010600"/>
    </source>
</evidence>
<feature type="transmembrane region" description="Helical" evidence="15">
    <location>
        <begin position="112"/>
        <end position="132"/>
    </location>
</feature>
<comment type="subcellular location">
    <subcellularLocation>
        <location evidence="1">Endoplasmic reticulum membrane</location>
        <topology evidence="1">Multi-pass membrane protein</topology>
    </subcellularLocation>
</comment>
<dbReference type="PANTHER" id="PTHR12989">
    <property type="entry name" value="ALPHA-1,2-GLUCOSYLTRANSFERASE ALG10"/>
    <property type="match status" value="1"/>
</dbReference>
<dbReference type="AlphaFoldDB" id="A0A2S4PXD5"/>
<dbReference type="PANTHER" id="PTHR12989:SF10">
    <property type="entry name" value="DOL-P-GLC:GLC(2)MAN(9)GLCNAC(2)-PP-DOL ALPHA-1,2-GLUCOSYLTRANSFERASE-RELATED"/>
    <property type="match status" value="1"/>
</dbReference>
<reference evidence="16 17" key="1">
    <citation type="submission" date="2017-10" db="EMBL/GenBank/DDBJ databases">
        <title>Development of genomic resources for the powdery mildew, Erysiphe pulchra.</title>
        <authorList>
            <person name="Wadl P.A."/>
            <person name="Mack B.M."/>
            <person name="Moore G."/>
            <person name="Beltz S.B."/>
        </authorList>
    </citation>
    <scope>NUCLEOTIDE SEQUENCE [LARGE SCALE GENOMIC DNA]</scope>
    <source>
        <strain evidence="16">Cflorida</strain>
    </source>
</reference>
<evidence type="ECO:0000256" key="15">
    <source>
        <dbReference type="SAM" id="Phobius"/>
    </source>
</evidence>
<dbReference type="EMBL" id="PEDP01000271">
    <property type="protein sequence ID" value="POS86693.1"/>
    <property type="molecule type" value="Genomic_DNA"/>
</dbReference>
<keyword evidence="17" id="KW-1185">Reference proteome</keyword>
<sequence length="252" mass="28876">MLKVSTFVVFLSISFYIIPFKRRSFNVYVIAVSGILYFLTLLWENYVTKIVPDPYLDEVFHIPQAQAYCDGRFDIWDSKITTPPGLYILAYFKALIFQKFTKLSCDVHTLRSLNGVALLITFLYACNCRHQITQSHKDVIHTAFNIALFPPLFFFSGLFYTDVVSVCSVLIAYKLVLDRKKGLDNHYNTLSLLIASIISLTIRQTNIFWMTIFLGAIDLVNALELEEIQPGKPLQYSYGRLNNTPLSQANLL</sequence>
<comment type="caution">
    <text evidence="16">The sequence shown here is derived from an EMBL/GenBank/DDBJ whole genome shotgun (WGS) entry which is preliminary data.</text>
</comment>
<keyword evidence="7" id="KW-0808">Transferase</keyword>
<proteinExistence type="inferred from homology"/>